<feature type="non-terminal residue" evidence="2">
    <location>
        <position position="1"/>
    </location>
</feature>
<evidence type="ECO:0000256" key="1">
    <source>
        <dbReference type="SAM" id="MobiDB-lite"/>
    </source>
</evidence>
<evidence type="ECO:0000313" key="2">
    <source>
        <dbReference type="EMBL" id="ELA26231.1"/>
    </source>
</evidence>
<name>L2FJJ5_COLFN</name>
<dbReference type="AlphaFoldDB" id="L2FJJ5"/>
<proteinExistence type="predicted"/>
<feature type="compositionally biased region" description="Basic residues" evidence="1">
    <location>
        <begin position="1"/>
        <end position="38"/>
    </location>
</feature>
<dbReference type="HOGENOM" id="CLU_2503820_0_0_1"/>
<accession>L2FJJ5</accession>
<reference evidence="2" key="1">
    <citation type="submission" date="2012-08" db="EMBL/GenBank/DDBJ databases">
        <title>Genome analysis of Colletotrichum orbiculare and Colletotrichum fructicola.</title>
        <authorList>
            <person name="Gan P.H.P."/>
            <person name="Ikeda K."/>
            <person name="Irieda H."/>
            <person name="Narusaka M."/>
            <person name="O'Connell R.J."/>
            <person name="Narusaka Y."/>
            <person name="Takano Y."/>
            <person name="Kubo Y."/>
            <person name="Shirasu K."/>
        </authorList>
    </citation>
    <scope>NUCLEOTIDE SEQUENCE</scope>
    <source>
        <strain evidence="2">Nara gc5</strain>
    </source>
</reference>
<sequence>RLRRDRRHPPPRRLPPRHRRGLPRLHRGPPPARPRHPQAPRLPQARLLARLVHRHVQHRHLGLLHERERAGGHGLVPRHVRGCGGG</sequence>
<organism evidence="2">
    <name type="scientific">Colletotrichum fructicola (strain Nara gc5)</name>
    <name type="common">Anthracnose fungus</name>
    <name type="synonym">Colletotrichum gloeosporioides (strain Nara gc5)</name>
    <dbReference type="NCBI Taxonomy" id="1213859"/>
    <lineage>
        <taxon>Eukaryota</taxon>
        <taxon>Fungi</taxon>
        <taxon>Dikarya</taxon>
        <taxon>Ascomycota</taxon>
        <taxon>Pezizomycotina</taxon>
        <taxon>Sordariomycetes</taxon>
        <taxon>Hypocreomycetidae</taxon>
        <taxon>Glomerellales</taxon>
        <taxon>Glomerellaceae</taxon>
        <taxon>Colletotrichum</taxon>
        <taxon>Colletotrichum gloeosporioides species complex</taxon>
    </lineage>
</organism>
<protein>
    <submittedName>
        <fullName evidence="2">Uncharacterized protein</fullName>
    </submittedName>
</protein>
<dbReference type="EMBL" id="KB021068">
    <property type="protein sequence ID" value="ELA26231.1"/>
    <property type="molecule type" value="Genomic_DNA"/>
</dbReference>
<feature type="region of interest" description="Disordered" evidence="1">
    <location>
        <begin position="1"/>
        <end position="41"/>
    </location>
</feature>
<gene>
    <name evidence="2" type="ORF">CGGC5_12777</name>
</gene>